<evidence type="ECO:0008006" key="5">
    <source>
        <dbReference type="Google" id="ProtNLM"/>
    </source>
</evidence>
<keyword evidence="2" id="KW-1133">Transmembrane helix</keyword>
<keyword evidence="4" id="KW-1185">Reference proteome</keyword>
<name>A0AAV8S2W9_ENSVE</name>
<reference evidence="3 4" key="1">
    <citation type="submission" date="2022-12" db="EMBL/GenBank/DDBJ databases">
        <title>Chromosome-scale assembly of the Ensete ventricosum genome.</title>
        <authorList>
            <person name="Dussert Y."/>
            <person name="Stocks J."/>
            <person name="Wendawek A."/>
            <person name="Woldeyes F."/>
            <person name="Nichols R.A."/>
            <person name="Borrell J.S."/>
        </authorList>
    </citation>
    <scope>NUCLEOTIDE SEQUENCE [LARGE SCALE GENOMIC DNA]</scope>
    <source>
        <strain evidence="4">cv. Maze</strain>
        <tissue evidence="3">Seeds</tissue>
    </source>
</reference>
<comment type="caution">
    <text evidence="3">The sequence shown here is derived from an EMBL/GenBank/DDBJ whole genome shotgun (WGS) entry which is preliminary data.</text>
</comment>
<evidence type="ECO:0000256" key="1">
    <source>
        <dbReference type="SAM" id="MobiDB-lite"/>
    </source>
</evidence>
<protein>
    <recommendedName>
        <fullName evidence="5">Magnesium transporter</fullName>
    </recommendedName>
</protein>
<keyword evidence="2" id="KW-0812">Transmembrane</keyword>
<evidence type="ECO:0000313" key="3">
    <source>
        <dbReference type="EMBL" id="KAJ8513828.1"/>
    </source>
</evidence>
<dbReference type="EMBL" id="JAQQAF010000001">
    <property type="protein sequence ID" value="KAJ8513828.1"/>
    <property type="molecule type" value="Genomic_DNA"/>
</dbReference>
<sequence>MCDISQSDLSIGQQGSYSPIPRGPVGGIASASPPLLFAEHCDGDSSQISPYTFTSVGIGISVLGAACLIGAAIKAPRITSKNLIVSSSVRLLL</sequence>
<dbReference type="Proteomes" id="UP001222027">
    <property type="component" value="Unassembled WGS sequence"/>
</dbReference>
<feature type="region of interest" description="Disordered" evidence="1">
    <location>
        <begin position="1"/>
        <end position="25"/>
    </location>
</feature>
<evidence type="ECO:0000256" key="2">
    <source>
        <dbReference type="SAM" id="Phobius"/>
    </source>
</evidence>
<organism evidence="3 4">
    <name type="scientific">Ensete ventricosum</name>
    <name type="common">Abyssinian banana</name>
    <name type="synonym">Musa ensete</name>
    <dbReference type="NCBI Taxonomy" id="4639"/>
    <lineage>
        <taxon>Eukaryota</taxon>
        <taxon>Viridiplantae</taxon>
        <taxon>Streptophyta</taxon>
        <taxon>Embryophyta</taxon>
        <taxon>Tracheophyta</taxon>
        <taxon>Spermatophyta</taxon>
        <taxon>Magnoliopsida</taxon>
        <taxon>Liliopsida</taxon>
        <taxon>Zingiberales</taxon>
        <taxon>Musaceae</taxon>
        <taxon>Ensete</taxon>
    </lineage>
</organism>
<gene>
    <name evidence="3" type="ORF">OPV22_004262</name>
</gene>
<feature type="transmembrane region" description="Helical" evidence="2">
    <location>
        <begin position="53"/>
        <end position="73"/>
    </location>
</feature>
<dbReference type="AlphaFoldDB" id="A0AAV8S2W9"/>
<evidence type="ECO:0000313" key="4">
    <source>
        <dbReference type="Proteomes" id="UP001222027"/>
    </source>
</evidence>
<accession>A0AAV8S2W9</accession>
<proteinExistence type="predicted"/>
<feature type="compositionally biased region" description="Polar residues" evidence="1">
    <location>
        <begin position="1"/>
        <end position="17"/>
    </location>
</feature>
<keyword evidence="2" id="KW-0472">Membrane</keyword>